<gene>
    <name evidence="2" type="ORF">Lupro_07995</name>
</gene>
<evidence type="ECO:0000313" key="2">
    <source>
        <dbReference type="EMBL" id="AMC11200.1"/>
    </source>
</evidence>
<dbReference type="Pfam" id="PF13715">
    <property type="entry name" value="CarbopepD_reg_2"/>
    <property type="match status" value="1"/>
</dbReference>
<dbReference type="SUPFAM" id="SSF49464">
    <property type="entry name" value="Carboxypeptidase regulatory domain-like"/>
    <property type="match status" value="1"/>
</dbReference>
<feature type="chain" id="PRO_5007140386" description="TonB-dependent receptor" evidence="1">
    <location>
        <begin position="19"/>
        <end position="127"/>
    </location>
</feature>
<evidence type="ECO:0000256" key="1">
    <source>
        <dbReference type="SAM" id="SignalP"/>
    </source>
</evidence>
<reference evidence="3" key="1">
    <citation type="submission" date="2015-12" db="EMBL/GenBank/DDBJ databases">
        <title>Complete genome sequence of Lutibacter profundus strain LP1.</title>
        <authorList>
            <person name="Wissuwa J."/>
            <person name="Le Moine Bauer S."/>
            <person name="Stokke R."/>
            <person name="Dahle H."/>
            <person name="Steen I.H."/>
        </authorList>
    </citation>
    <scope>NUCLEOTIDE SEQUENCE [LARGE SCALE GENOMIC DNA]</scope>
    <source>
        <strain evidence="3">LP1</strain>
    </source>
</reference>
<dbReference type="AlphaFoldDB" id="A0A109RNT3"/>
<dbReference type="OrthoDB" id="9768470at2"/>
<evidence type="ECO:0008006" key="4">
    <source>
        <dbReference type="Google" id="ProtNLM"/>
    </source>
</evidence>
<dbReference type="Gene3D" id="2.60.40.1120">
    <property type="entry name" value="Carboxypeptidase-like, regulatory domain"/>
    <property type="match status" value="1"/>
</dbReference>
<organism evidence="2 3">
    <name type="scientific">Lutibacter profundi</name>
    <dbReference type="NCBI Taxonomy" id="1622118"/>
    <lineage>
        <taxon>Bacteria</taxon>
        <taxon>Pseudomonadati</taxon>
        <taxon>Bacteroidota</taxon>
        <taxon>Flavobacteriia</taxon>
        <taxon>Flavobacteriales</taxon>
        <taxon>Flavobacteriaceae</taxon>
        <taxon>Lutibacter</taxon>
    </lineage>
</organism>
<dbReference type="KEGG" id="lut:Lupro_07995"/>
<feature type="signal peptide" evidence="1">
    <location>
        <begin position="1"/>
        <end position="18"/>
    </location>
</feature>
<accession>A0A109RNT3</accession>
<dbReference type="EMBL" id="CP013355">
    <property type="protein sequence ID" value="AMC11200.1"/>
    <property type="molecule type" value="Genomic_DNA"/>
</dbReference>
<dbReference type="RefSeq" id="WP_068208441.1">
    <property type="nucleotide sequence ID" value="NZ_CP013355.1"/>
</dbReference>
<keyword evidence="1" id="KW-0732">Signal</keyword>
<sequence length="127" mass="14039">MKLKLLFFLTIITLSANSQNFKVGSFFTETIKNGIVQGIVLDGELEKTPLVFAKITVKELAKSINTNTEGAYKLKLKPGTYTLLFDFIGYDTKKVVNVVVKNNTKTNLNQTLKASTINGNFSITSLN</sequence>
<keyword evidence="3" id="KW-1185">Reference proteome</keyword>
<reference evidence="2 3" key="2">
    <citation type="journal article" date="2016" name="Int. J. Syst. Evol. Microbiol.">
        <title>Lutibacter profundi sp. nov., isolated from a deep-sea hydrothermal system on the Arctic Mid-Ocean Ridge and emended description of the genus Lutibacter.</title>
        <authorList>
            <person name="Le Moine Bauer S."/>
            <person name="Roalkvam I."/>
            <person name="Steen I.H."/>
            <person name="Dahle H."/>
        </authorList>
    </citation>
    <scope>NUCLEOTIDE SEQUENCE [LARGE SCALE GENOMIC DNA]</scope>
    <source>
        <strain evidence="2 3">LP1</strain>
    </source>
</reference>
<dbReference type="STRING" id="1622118.Lupro_07995"/>
<dbReference type="Proteomes" id="UP000059672">
    <property type="component" value="Chromosome"/>
</dbReference>
<proteinExistence type="predicted"/>
<name>A0A109RNT3_9FLAO</name>
<evidence type="ECO:0000313" key="3">
    <source>
        <dbReference type="Proteomes" id="UP000059672"/>
    </source>
</evidence>
<dbReference type="InterPro" id="IPR008969">
    <property type="entry name" value="CarboxyPept-like_regulatory"/>
</dbReference>
<protein>
    <recommendedName>
        <fullName evidence="4">TonB-dependent receptor</fullName>
    </recommendedName>
</protein>